<dbReference type="InterPro" id="IPR016163">
    <property type="entry name" value="Ald_DH_C"/>
</dbReference>
<sequence>MTPTLENYTLGRWNHDGSAPQELLDASTGDVIALTNTEGFDFASILDYGRRVGNPALRRMTFHERGRMLKALAFHLQEKKENFYELSYRSGATRADSWIDIEGGIGNLFANASLRRKFPDKPFYVEGEPVGLSKGGTFMAQHLLVPKEGVAVHINAYNFPIWGMLEKIAVNLLAGMPAVVKPAVPSAYLTEAVVREIIASGILPEGALQLVIGSGQGILDHVNYKDVVTFTGSAATGARLRAHPRLIAEAVPFNLEADSLNAAVLGLDARPGTPEFDLFIKEVRKEMTAKCGQKCTAIRRAIVPAELLEDVQIALGKALGQTTVGHPQAEGVRMGALAGRAQAELLRDKVRQLAQHTPIVYGSLDEFAVLGSERGASYGKGAFISPIVLRNDKPFEYTASHEVEAFGPVVTLMPYHDVQEAVALANLGKGSLVSSIATNDARAAQEFVLGAATHHGRILVLNGEMAKESTGHGSPLPQLIHGGPGRAGGGQEMGGIRGVEHFMQRVALQGSPSMITAITEVYQTGAKIIEHDKHPFQRYFEELEIGESYVTHKHTVTEADIASFAQVSGDNFYAHVDATSLEGTLFTGRVAHGYYILSKAAGMFVDPRKGPVLLNYGLDECRFTKPVYPGTTIGVTLTVKEKIGQEKRDETDVAKGIVRWLVTITDQTSETVAVATILTMVKKQNQD</sequence>
<dbReference type="CDD" id="cd07128">
    <property type="entry name" value="ALDH_MaoC-N"/>
    <property type="match status" value="1"/>
</dbReference>
<dbReference type="InterPro" id="IPR002539">
    <property type="entry name" value="MaoC-like_dom"/>
</dbReference>
<protein>
    <submittedName>
        <fullName evidence="4">Phenylacetic acid degradation bifunctional protein PaaZ</fullName>
    </submittedName>
</protein>
<feature type="domain" description="MaoC-like" evidence="3">
    <location>
        <begin position="544"/>
        <end position="654"/>
    </location>
</feature>
<organism evidence="4 5">
    <name type="scientific">Hymenobacter aranciens</name>
    <dbReference type="NCBI Taxonomy" id="3063996"/>
    <lineage>
        <taxon>Bacteria</taxon>
        <taxon>Pseudomonadati</taxon>
        <taxon>Bacteroidota</taxon>
        <taxon>Cytophagia</taxon>
        <taxon>Cytophagales</taxon>
        <taxon>Hymenobacteraceae</taxon>
        <taxon>Hymenobacter</taxon>
    </lineage>
</organism>
<reference evidence="4" key="1">
    <citation type="submission" date="2023-07" db="EMBL/GenBank/DDBJ databases">
        <authorList>
            <person name="Kim M.K."/>
        </authorList>
    </citation>
    <scope>NUCLEOTIDE SEQUENCE</scope>
    <source>
        <strain evidence="4">ASUV-10-1</strain>
    </source>
</reference>
<dbReference type="Pfam" id="PF00171">
    <property type="entry name" value="Aldedh"/>
    <property type="match status" value="1"/>
</dbReference>
<name>A0ABT9B9M4_9BACT</name>
<dbReference type="Proteomes" id="UP001176429">
    <property type="component" value="Unassembled WGS sequence"/>
</dbReference>
<dbReference type="Pfam" id="PF01575">
    <property type="entry name" value="MaoC_dehydratas"/>
    <property type="match status" value="1"/>
</dbReference>
<comment type="caution">
    <text evidence="4">The sequence shown here is derived from an EMBL/GenBank/DDBJ whole genome shotgun (WGS) entry which is preliminary data.</text>
</comment>
<dbReference type="Gene3D" id="3.40.309.10">
    <property type="entry name" value="Aldehyde Dehydrogenase, Chain A, domain 2"/>
    <property type="match status" value="1"/>
</dbReference>
<dbReference type="InterPro" id="IPR016162">
    <property type="entry name" value="Ald_DH_N"/>
</dbReference>
<dbReference type="PANTHER" id="PTHR43111">
    <property type="entry name" value="ALDEHYDE DEHYDROGENASE B-RELATED"/>
    <property type="match status" value="1"/>
</dbReference>
<evidence type="ECO:0000259" key="2">
    <source>
        <dbReference type="Pfam" id="PF00171"/>
    </source>
</evidence>
<accession>A0ABT9B9M4</accession>
<dbReference type="SUPFAM" id="SSF54637">
    <property type="entry name" value="Thioesterase/thiol ester dehydrase-isomerase"/>
    <property type="match status" value="1"/>
</dbReference>
<dbReference type="NCBIfam" id="TIGR02278">
    <property type="entry name" value="PaaN-DH"/>
    <property type="match status" value="1"/>
</dbReference>
<dbReference type="RefSeq" id="WP_305006279.1">
    <property type="nucleotide sequence ID" value="NZ_JAUQSY010000005.1"/>
</dbReference>
<dbReference type="InterPro" id="IPR029069">
    <property type="entry name" value="HotDog_dom_sf"/>
</dbReference>
<keyword evidence="1" id="KW-0560">Oxidoreductase</keyword>
<dbReference type="NCBIfam" id="NF008868">
    <property type="entry name" value="PRK11903.1"/>
    <property type="match status" value="1"/>
</dbReference>
<dbReference type="PANTHER" id="PTHR43111:SF1">
    <property type="entry name" value="ALDEHYDE DEHYDROGENASE B-RELATED"/>
    <property type="match status" value="1"/>
</dbReference>
<dbReference type="InterPro" id="IPR011966">
    <property type="entry name" value="PaaN-DH"/>
</dbReference>
<keyword evidence="5" id="KW-1185">Reference proteome</keyword>
<evidence type="ECO:0000259" key="3">
    <source>
        <dbReference type="Pfam" id="PF01575"/>
    </source>
</evidence>
<dbReference type="InterPro" id="IPR016161">
    <property type="entry name" value="Ald_DH/histidinol_DH"/>
</dbReference>
<dbReference type="InterPro" id="IPR015590">
    <property type="entry name" value="Aldehyde_DH_dom"/>
</dbReference>
<dbReference type="Gene3D" id="3.10.129.10">
    <property type="entry name" value="Hotdog Thioesterase"/>
    <property type="match status" value="1"/>
</dbReference>
<evidence type="ECO:0000313" key="4">
    <source>
        <dbReference type="EMBL" id="MDO7874966.1"/>
    </source>
</evidence>
<dbReference type="SUPFAM" id="SSF53720">
    <property type="entry name" value="ALDH-like"/>
    <property type="match status" value="1"/>
</dbReference>
<dbReference type="EMBL" id="JAUQSY010000005">
    <property type="protein sequence ID" value="MDO7874966.1"/>
    <property type="molecule type" value="Genomic_DNA"/>
</dbReference>
<feature type="domain" description="Aldehyde dehydrogenase" evidence="2">
    <location>
        <begin position="53"/>
        <end position="504"/>
    </location>
</feature>
<evidence type="ECO:0000256" key="1">
    <source>
        <dbReference type="ARBA" id="ARBA00023002"/>
    </source>
</evidence>
<dbReference type="Gene3D" id="3.40.605.10">
    <property type="entry name" value="Aldehyde Dehydrogenase, Chain A, domain 1"/>
    <property type="match status" value="1"/>
</dbReference>
<gene>
    <name evidence="4" type="primary">paaZ</name>
    <name evidence="4" type="ORF">Q5H93_09520</name>
</gene>
<evidence type="ECO:0000313" key="5">
    <source>
        <dbReference type="Proteomes" id="UP001176429"/>
    </source>
</evidence>
<proteinExistence type="predicted"/>